<feature type="chain" id="PRO_5045202082" description="Major facilitator superfamily (MFS) profile domain-containing protein" evidence="3">
    <location>
        <begin position="25"/>
        <end position="237"/>
    </location>
</feature>
<dbReference type="InterPro" id="IPR020846">
    <property type="entry name" value="MFS_dom"/>
</dbReference>
<comment type="caution">
    <text evidence="5">The sequence shown here is derived from an EMBL/GenBank/DDBJ whole genome shotgun (WGS) entry which is preliminary data.</text>
</comment>
<feature type="transmembrane region" description="Helical" evidence="2">
    <location>
        <begin position="146"/>
        <end position="169"/>
    </location>
</feature>
<dbReference type="Proteomes" id="UP001357485">
    <property type="component" value="Unassembled WGS sequence"/>
</dbReference>
<dbReference type="InterPro" id="IPR050327">
    <property type="entry name" value="Proton-linked_MCT"/>
</dbReference>
<accession>A0ABR0M641</accession>
<keyword evidence="2" id="KW-0472">Membrane</keyword>
<dbReference type="PROSITE" id="PS50850">
    <property type="entry name" value="MFS"/>
    <property type="match status" value="1"/>
</dbReference>
<keyword evidence="2" id="KW-0812">Transmembrane</keyword>
<keyword evidence="2" id="KW-1133">Transmembrane helix</keyword>
<dbReference type="PANTHER" id="PTHR11360:SF234">
    <property type="entry name" value="MFS-TYPE TRANSPORTER DBAD-RELATED"/>
    <property type="match status" value="1"/>
</dbReference>
<keyword evidence="3" id="KW-0732">Signal</keyword>
<dbReference type="SUPFAM" id="SSF103473">
    <property type="entry name" value="MFS general substrate transporter"/>
    <property type="match status" value="1"/>
</dbReference>
<feature type="transmembrane region" description="Helical" evidence="2">
    <location>
        <begin position="80"/>
        <end position="100"/>
    </location>
</feature>
<reference evidence="5 6" key="1">
    <citation type="submission" date="2023-08" db="EMBL/GenBank/DDBJ databases">
        <title>Black Yeasts Isolated from many extreme environments.</title>
        <authorList>
            <person name="Coleine C."/>
            <person name="Stajich J.E."/>
            <person name="Selbmann L."/>
        </authorList>
    </citation>
    <scope>NUCLEOTIDE SEQUENCE [LARGE SCALE GENOMIC DNA]</scope>
    <source>
        <strain evidence="5 6">CCFEE 536</strain>
    </source>
</reference>
<keyword evidence="6" id="KW-1185">Reference proteome</keyword>
<feature type="domain" description="Major facilitator superfamily (MFS) profile" evidence="4">
    <location>
        <begin position="1"/>
        <end position="237"/>
    </location>
</feature>
<dbReference type="PANTHER" id="PTHR11360">
    <property type="entry name" value="MONOCARBOXYLATE TRANSPORTER"/>
    <property type="match status" value="1"/>
</dbReference>
<proteinExistence type="predicted"/>
<sequence length="237" mass="25615">MAAICFLFFGFYAIFFNLEEWAASEGFGIKGDTPEGFEVDLQGEVPKDAIRTFWLLSIMNASSTLGRLGSAYLCDHFGALNVHMTVTLLASLLTLILWTLTSTLAAGIAFVVLFGIISGSVIGLPPASVAYILGPGPHQQAKLGQWTGMMYTSAAAFALTGPVIAGYLISRFGNYYTVQGWSGGCLFVSACCMGLARVYAKNGRGREFITERKRRLSDGTLSMLKTLTVEKKNTEEN</sequence>
<feature type="signal peptide" evidence="3">
    <location>
        <begin position="1"/>
        <end position="24"/>
    </location>
</feature>
<organism evidence="5 6">
    <name type="scientific">Cryomyces antarcticus</name>
    <dbReference type="NCBI Taxonomy" id="329879"/>
    <lineage>
        <taxon>Eukaryota</taxon>
        <taxon>Fungi</taxon>
        <taxon>Dikarya</taxon>
        <taxon>Ascomycota</taxon>
        <taxon>Pezizomycotina</taxon>
        <taxon>Dothideomycetes</taxon>
        <taxon>Dothideomycetes incertae sedis</taxon>
        <taxon>Cryomyces</taxon>
    </lineage>
</organism>
<evidence type="ECO:0000256" key="1">
    <source>
        <dbReference type="ARBA" id="ARBA00004141"/>
    </source>
</evidence>
<gene>
    <name evidence="5" type="ORF">LTR16_004863</name>
</gene>
<evidence type="ECO:0000259" key="4">
    <source>
        <dbReference type="PROSITE" id="PS50850"/>
    </source>
</evidence>
<protein>
    <recommendedName>
        <fullName evidence="4">Major facilitator superfamily (MFS) profile domain-containing protein</fullName>
    </recommendedName>
</protein>
<feature type="transmembrane region" description="Helical" evidence="2">
    <location>
        <begin position="106"/>
        <end position="134"/>
    </location>
</feature>
<feature type="transmembrane region" description="Helical" evidence="2">
    <location>
        <begin position="181"/>
        <end position="200"/>
    </location>
</feature>
<comment type="subcellular location">
    <subcellularLocation>
        <location evidence="1">Membrane</location>
        <topology evidence="1">Multi-pass membrane protein</topology>
    </subcellularLocation>
</comment>
<dbReference type="EMBL" id="JAVRRA010000708">
    <property type="protein sequence ID" value="KAK5284939.1"/>
    <property type="molecule type" value="Genomic_DNA"/>
</dbReference>
<evidence type="ECO:0000256" key="3">
    <source>
        <dbReference type="SAM" id="SignalP"/>
    </source>
</evidence>
<name>A0ABR0M641_9PEZI</name>
<evidence type="ECO:0000256" key="2">
    <source>
        <dbReference type="SAM" id="Phobius"/>
    </source>
</evidence>
<dbReference type="InterPro" id="IPR036259">
    <property type="entry name" value="MFS_trans_sf"/>
</dbReference>
<evidence type="ECO:0000313" key="6">
    <source>
        <dbReference type="Proteomes" id="UP001357485"/>
    </source>
</evidence>
<dbReference type="Gene3D" id="1.20.1250.20">
    <property type="entry name" value="MFS general substrate transporter like domains"/>
    <property type="match status" value="1"/>
</dbReference>
<evidence type="ECO:0000313" key="5">
    <source>
        <dbReference type="EMBL" id="KAK5284939.1"/>
    </source>
</evidence>